<protein>
    <recommendedName>
        <fullName evidence="4 11">Endo-1,4-beta-xylanase</fullName>
        <ecNumber evidence="4 11">3.2.1.8</ecNumber>
    </recommendedName>
</protein>
<accession>Q8J1V5</accession>
<sequence>MVSLKSLLLTAATALAFPLEAFNATEGFNATSLHELMVRAGTSSGTGTHNGWYYSFWTDGGGTVWYTNGNGGSYSVNWQNCGNFVGGKGWRTGAAATIKYSGNYNPSGNSYLAIYGWTRNPLVEYYIVESYGTYDPSSGAQNLGTFQSDGGTYKIAKSTRYNAPSIEGTKTFTQYWSVRTSKRVGGTVTVANHFNAWKSKGLNLGSHDYQIVATEGYKSSGSASITVQSG</sequence>
<evidence type="ECO:0000256" key="9">
    <source>
        <dbReference type="ARBA" id="ARBA00023295"/>
    </source>
</evidence>
<keyword evidence="8 11" id="KW-0119">Carbohydrate metabolism</keyword>
<evidence type="ECO:0000256" key="6">
    <source>
        <dbReference type="ARBA" id="ARBA00022729"/>
    </source>
</evidence>
<dbReference type="AlphaFoldDB" id="Q8J1V5"/>
<feature type="active site" description="Proton donor" evidence="11">
    <location>
        <position position="215"/>
    </location>
</feature>
<comment type="similarity">
    <text evidence="3 11 12">Belongs to the glycosyl hydrolase 11 (cellulase G) family.</text>
</comment>
<gene>
    <name evidence="15" type="primary">xyn11B</name>
</gene>
<comment type="catalytic activity">
    <reaction evidence="1 11 12">
        <text>Endohydrolysis of (1-&gt;4)-beta-D-xylosidic linkages in xylans.</text>
        <dbReference type="EC" id="3.2.1.8"/>
    </reaction>
</comment>
<dbReference type="PROSITE" id="PS51761">
    <property type="entry name" value="GH11_3"/>
    <property type="match status" value="1"/>
</dbReference>
<dbReference type="PANTHER" id="PTHR46828">
    <property type="entry name" value="ENDO-1,4-BETA-XYLANASE A-RELATED"/>
    <property type="match status" value="1"/>
</dbReference>
<feature type="chain" id="PRO_5004309021" description="Endo-1,4-beta-xylanase" evidence="13">
    <location>
        <begin position="17"/>
        <end position="230"/>
    </location>
</feature>
<organism evidence="15">
    <name type="scientific">Thermochaetoides thermophila</name>
    <dbReference type="NCBI Taxonomy" id="209285"/>
    <lineage>
        <taxon>Eukaryota</taxon>
        <taxon>Fungi</taxon>
        <taxon>Dikarya</taxon>
        <taxon>Ascomycota</taxon>
        <taxon>Pezizomycotina</taxon>
        <taxon>Sordariomycetes</taxon>
        <taxon>Sordariomycetidae</taxon>
        <taxon>Sordariales</taxon>
        <taxon>Chaetomiaceae</taxon>
        <taxon>Thermochaetoides</taxon>
    </lineage>
</organism>
<evidence type="ECO:0000259" key="14">
    <source>
        <dbReference type="PROSITE" id="PS51761"/>
    </source>
</evidence>
<evidence type="ECO:0000313" key="15">
    <source>
        <dbReference type="EMBL" id="CAD48750.1"/>
    </source>
</evidence>
<feature type="active site" description="Nucleophile" evidence="11">
    <location>
        <position position="124"/>
    </location>
</feature>
<evidence type="ECO:0000256" key="4">
    <source>
        <dbReference type="ARBA" id="ARBA00012590"/>
    </source>
</evidence>
<dbReference type="InterPro" id="IPR018208">
    <property type="entry name" value="GH11_AS_1"/>
</dbReference>
<dbReference type="UniPathway" id="UPA00114"/>
<evidence type="ECO:0000256" key="7">
    <source>
        <dbReference type="ARBA" id="ARBA00022801"/>
    </source>
</evidence>
<keyword evidence="9 11" id="KW-0326">Glycosidase</keyword>
<dbReference type="Pfam" id="PF00457">
    <property type="entry name" value="Glyco_hydro_11"/>
    <property type="match status" value="1"/>
</dbReference>
<dbReference type="EMBL" id="AJ508932">
    <property type="protein sequence ID" value="CAD48750.1"/>
    <property type="molecule type" value="Genomic_DNA"/>
</dbReference>
<proteinExistence type="inferred from homology"/>
<dbReference type="InterPro" id="IPR001137">
    <property type="entry name" value="Glyco_hydro_11"/>
</dbReference>
<evidence type="ECO:0000256" key="8">
    <source>
        <dbReference type="ARBA" id="ARBA00023277"/>
    </source>
</evidence>
<evidence type="ECO:0000256" key="2">
    <source>
        <dbReference type="ARBA" id="ARBA00004851"/>
    </source>
</evidence>
<feature type="signal peptide" evidence="13">
    <location>
        <begin position="1"/>
        <end position="16"/>
    </location>
</feature>
<dbReference type="PROSITE" id="PS00776">
    <property type="entry name" value="GH11_1"/>
    <property type="match status" value="1"/>
</dbReference>
<evidence type="ECO:0000256" key="3">
    <source>
        <dbReference type="ARBA" id="ARBA00007792"/>
    </source>
</evidence>
<keyword evidence="6 13" id="KW-0732">Signal</keyword>
<dbReference type="SUPFAM" id="SSF49899">
    <property type="entry name" value="Concanavalin A-like lectins/glucanases"/>
    <property type="match status" value="1"/>
</dbReference>
<name>Q8J1V5_9PEZI</name>
<evidence type="ECO:0000256" key="12">
    <source>
        <dbReference type="RuleBase" id="RU362015"/>
    </source>
</evidence>
<dbReference type="Gene3D" id="2.60.120.180">
    <property type="match status" value="1"/>
</dbReference>
<dbReference type="InterPro" id="IPR013320">
    <property type="entry name" value="ConA-like_dom_sf"/>
</dbReference>
<keyword evidence="5 11" id="KW-0858">Xylan degradation</keyword>
<evidence type="ECO:0000256" key="11">
    <source>
        <dbReference type="PROSITE-ProRule" id="PRU01097"/>
    </source>
</evidence>
<dbReference type="GO" id="GO:0031176">
    <property type="term" value="F:endo-1,4-beta-xylanase activity"/>
    <property type="evidence" value="ECO:0007669"/>
    <property type="project" value="UniProtKB-UniRule"/>
</dbReference>
<dbReference type="PANTHER" id="PTHR46828:SF2">
    <property type="entry name" value="ENDO-1,4-BETA-XYLANASE A-RELATED"/>
    <property type="match status" value="1"/>
</dbReference>
<keyword evidence="10 11" id="KW-0624">Polysaccharide degradation</keyword>
<evidence type="ECO:0000256" key="5">
    <source>
        <dbReference type="ARBA" id="ARBA00022651"/>
    </source>
</evidence>
<dbReference type="InterPro" id="IPR033123">
    <property type="entry name" value="GH11_dom"/>
</dbReference>
<comment type="pathway">
    <text evidence="2 11 12">Glycan degradation; xylan degradation.</text>
</comment>
<reference evidence="15" key="1">
    <citation type="journal article" date="2007" name="Appl. Microbiol. Biotechnol.">
        <title>Production in Trichoderma reesei of three xylanases from Chaetomium thermophilum: a recombinant thermoxylanase for biobleaching of kraft pulp.</title>
        <authorList>
            <person name="Mantyla A."/>
            <person name="Paloheimo M."/>
            <person name="Hakola S."/>
            <person name="Lindberg E."/>
            <person name="Leskinen S."/>
            <person name="Kallio J."/>
            <person name="Vehmaanpera J."/>
            <person name="Lantto R."/>
            <person name="Suominen P."/>
        </authorList>
    </citation>
    <scope>NUCLEOTIDE SEQUENCE</scope>
</reference>
<dbReference type="GO" id="GO:0045493">
    <property type="term" value="P:xylan catabolic process"/>
    <property type="evidence" value="ECO:0007669"/>
    <property type="project" value="UniProtKB-UniRule"/>
</dbReference>
<evidence type="ECO:0000256" key="10">
    <source>
        <dbReference type="ARBA" id="ARBA00023326"/>
    </source>
</evidence>
<feature type="domain" description="GH11" evidence="14">
    <location>
        <begin position="40"/>
        <end position="228"/>
    </location>
</feature>
<dbReference type="PRINTS" id="PR00911">
    <property type="entry name" value="GLHYDRLASE11"/>
</dbReference>
<dbReference type="EC" id="3.2.1.8" evidence="4 11"/>
<dbReference type="CAZy" id="GH11">
    <property type="family name" value="Glycoside Hydrolase Family 11"/>
</dbReference>
<dbReference type="InterPro" id="IPR013319">
    <property type="entry name" value="GH11/12"/>
</dbReference>
<dbReference type="FunFam" id="2.60.120.180:FF:000001">
    <property type="entry name" value="Endo-1,4-beta-xylanase"/>
    <property type="match status" value="1"/>
</dbReference>
<evidence type="ECO:0000256" key="1">
    <source>
        <dbReference type="ARBA" id="ARBA00000681"/>
    </source>
</evidence>
<keyword evidence="7 11" id="KW-0378">Hydrolase</keyword>
<evidence type="ECO:0000256" key="13">
    <source>
        <dbReference type="SAM" id="SignalP"/>
    </source>
</evidence>